<dbReference type="InterPro" id="IPR025202">
    <property type="entry name" value="PLD-like_dom"/>
</dbReference>
<organism evidence="13 14">
    <name type="scientific">Roseomonas acroporae</name>
    <dbReference type="NCBI Taxonomy" id="2937791"/>
    <lineage>
        <taxon>Bacteria</taxon>
        <taxon>Pseudomonadati</taxon>
        <taxon>Pseudomonadota</taxon>
        <taxon>Alphaproteobacteria</taxon>
        <taxon>Acetobacterales</taxon>
        <taxon>Roseomonadaceae</taxon>
        <taxon>Roseomonas</taxon>
    </lineage>
</organism>
<dbReference type="GO" id="GO:0005576">
    <property type="term" value="C:extracellular region"/>
    <property type="evidence" value="ECO:0007669"/>
    <property type="project" value="UniProtKB-SubCell"/>
</dbReference>
<dbReference type="Proteomes" id="UP001139516">
    <property type="component" value="Unassembled WGS sequence"/>
</dbReference>
<sequence length="731" mass="79232">MTETLGRDGTDAAPTAGAPAGATVLREGRNVWRVARAGRATVLSNGDAYFDALRRTLLNARSTIHVVGWDIDSRTRLVGPDAEATDGLPETLGEFLAALVARRPGLSVKLLLWDYAMLYALERELLPVLKLRWRTPPQVELCLDNVLPFAAAQHQKIVVVDDAVAFSGGLDLTIRRWDRAAHEPRDPDRVDPGGRPYPPFHDVQMMVDGEAAAALGELVRERWRRAACESLARPAPPGSDPLPDPWPRAVAPDLRDVAVGIARTWPACGGEPEIREVEALYADMIASAERTIVIENQFLTSAAVARDLIGRLRGRPGLEVLIVAPRTHHTWLEHRTMLAGRIRFMCAIREAGFGKQVRLVYPKVGLGRHGSAVMVHAKVMVVDDRLLRVGSANLANRSMGTDSECDLVVEAAPGPAGRETRIGIARVRDRLLGEHLGQPPERVAAEIGRAGSLFAALDRLARVRRGLRRIEDGTLEDCPTVPGIEAAADPNRPIDPGEFLADFSEDPPRRRMPWLLIGLLGLLPVLLLVLAWRYTPVPGLLRPGAVRSALEAGGHWGPLVALGLFLLLGFVAFPVNLLIIGTAAAFGTWPGLAYAAGGALLSAAATYALGRWLGPNLLRRVAGPRINRVTRQIGRNGIMAVTAIRLIPVAPFTLVNLVAGAIRIRFPDYMAGTALGLLPGVALMTALGDRLTRMILHPSLRGVLELSAILLAWIGLTWVLQKAVRRARHED</sequence>
<evidence type="ECO:0000256" key="8">
    <source>
        <dbReference type="ARBA" id="ARBA00023098"/>
    </source>
</evidence>
<comment type="caution">
    <text evidence="13">The sequence shown here is derived from an EMBL/GenBank/DDBJ whole genome shotgun (WGS) entry which is preliminary data.</text>
</comment>
<evidence type="ECO:0000259" key="12">
    <source>
        <dbReference type="PROSITE" id="PS50035"/>
    </source>
</evidence>
<dbReference type="Gene3D" id="3.30.870.10">
    <property type="entry name" value="Endonuclease Chain A"/>
    <property type="match status" value="2"/>
</dbReference>
<protein>
    <recommendedName>
        <fullName evidence="4">Phospholipase D</fullName>
    </recommendedName>
    <alternativeName>
        <fullName evidence="9">Choline phosphatase</fullName>
    </alternativeName>
</protein>
<dbReference type="SMART" id="SM00155">
    <property type="entry name" value="PLDc"/>
    <property type="match status" value="2"/>
</dbReference>
<evidence type="ECO:0000313" key="13">
    <source>
        <dbReference type="EMBL" id="MCK8782785.1"/>
    </source>
</evidence>
<keyword evidence="7" id="KW-0378">Hydrolase</keyword>
<keyword evidence="8" id="KW-0443">Lipid metabolism</keyword>
<feature type="compositionally biased region" description="Basic and acidic residues" evidence="10">
    <location>
        <begin position="1"/>
        <end position="10"/>
    </location>
</feature>
<proteinExistence type="predicted"/>
<keyword evidence="11" id="KW-0812">Transmembrane</keyword>
<reference evidence="13" key="1">
    <citation type="submission" date="2022-04" db="EMBL/GenBank/DDBJ databases">
        <title>Roseomonas acroporae sp. nov., isolated from coral Acropora digitifera.</title>
        <authorList>
            <person name="Sun H."/>
        </authorList>
    </citation>
    <scope>NUCLEOTIDE SEQUENCE</scope>
    <source>
        <strain evidence="13">NAR14</strain>
    </source>
</reference>
<feature type="transmembrane region" description="Helical" evidence="11">
    <location>
        <begin position="514"/>
        <end position="535"/>
    </location>
</feature>
<evidence type="ECO:0000256" key="4">
    <source>
        <dbReference type="ARBA" id="ARBA00018392"/>
    </source>
</evidence>
<name>A0A9X1Y4A7_9PROT</name>
<keyword evidence="11" id="KW-0472">Membrane</keyword>
<dbReference type="Pfam" id="PF13091">
    <property type="entry name" value="PLDc_2"/>
    <property type="match status" value="1"/>
</dbReference>
<dbReference type="InterPro" id="IPR001736">
    <property type="entry name" value="PLipase_D/transphosphatidylase"/>
</dbReference>
<dbReference type="GO" id="GO:0009395">
    <property type="term" value="P:phospholipid catabolic process"/>
    <property type="evidence" value="ECO:0007669"/>
    <property type="project" value="TreeGrafter"/>
</dbReference>
<evidence type="ECO:0000313" key="14">
    <source>
        <dbReference type="Proteomes" id="UP001139516"/>
    </source>
</evidence>
<accession>A0A9X1Y4A7</accession>
<comment type="catalytic activity">
    <reaction evidence="1">
        <text>a 1,2-diacyl-sn-glycero-3-phosphocholine + H2O = a 1,2-diacyl-sn-glycero-3-phosphate + choline + H(+)</text>
        <dbReference type="Rhea" id="RHEA:14445"/>
        <dbReference type="ChEBI" id="CHEBI:15354"/>
        <dbReference type="ChEBI" id="CHEBI:15377"/>
        <dbReference type="ChEBI" id="CHEBI:15378"/>
        <dbReference type="ChEBI" id="CHEBI:57643"/>
        <dbReference type="ChEBI" id="CHEBI:58608"/>
        <dbReference type="EC" id="3.1.4.4"/>
    </reaction>
</comment>
<dbReference type="GO" id="GO:0004630">
    <property type="term" value="F:phospholipase D activity"/>
    <property type="evidence" value="ECO:0007669"/>
    <property type="project" value="UniProtKB-EC"/>
</dbReference>
<dbReference type="PANTHER" id="PTHR18896:SF76">
    <property type="entry name" value="PHOSPHOLIPASE"/>
    <property type="match status" value="1"/>
</dbReference>
<feature type="transmembrane region" description="Helical" evidence="11">
    <location>
        <begin position="591"/>
        <end position="610"/>
    </location>
</feature>
<dbReference type="RefSeq" id="WP_248664912.1">
    <property type="nucleotide sequence ID" value="NZ_JALPRX010000001.1"/>
</dbReference>
<evidence type="ECO:0000256" key="5">
    <source>
        <dbReference type="ARBA" id="ARBA00022525"/>
    </source>
</evidence>
<dbReference type="CDD" id="cd09143">
    <property type="entry name" value="PLDc_vPLD1_2_like_bac_2"/>
    <property type="match status" value="1"/>
</dbReference>
<feature type="transmembrane region" description="Helical" evidence="11">
    <location>
        <begin position="638"/>
        <end position="662"/>
    </location>
</feature>
<dbReference type="SUPFAM" id="SSF56024">
    <property type="entry name" value="Phospholipase D/nuclease"/>
    <property type="match status" value="2"/>
</dbReference>
<keyword evidence="14" id="KW-1185">Reference proteome</keyword>
<feature type="domain" description="PLD phosphodiesterase" evidence="12">
    <location>
        <begin position="149"/>
        <end position="176"/>
    </location>
</feature>
<dbReference type="InterPro" id="IPR032816">
    <property type="entry name" value="VTT_dom"/>
</dbReference>
<feature type="compositionally biased region" description="Low complexity" evidence="10">
    <location>
        <begin position="11"/>
        <end position="20"/>
    </location>
</feature>
<feature type="transmembrane region" description="Helical" evidence="11">
    <location>
        <begin position="700"/>
        <end position="720"/>
    </location>
</feature>
<evidence type="ECO:0000256" key="6">
    <source>
        <dbReference type="ARBA" id="ARBA00022737"/>
    </source>
</evidence>
<keyword evidence="6" id="KW-0677">Repeat</keyword>
<evidence type="ECO:0000256" key="3">
    <source>
        <dbReference type="ARBA" id="ARBA00004613"/>
    </source>
</evidence>
<evidence type="ECO:0000256" key="2">
    <source>
        <dbReference type="ARBA" id="ARBA00003145"/>
    </source>
</evidence>
<evidence type="ECO:0000256" key="1">
    <source>
        <dbReference type="ARBA" id="ARBA00000798"/>
    </source>
</evidence>
<dbReference type="InterPro" id="IPR015679">
    <property type="entry name" value="PLipase_D_fam"/>
</dbReference>
<evidence type="ECO:0000256" key="9">
    <source>
        <dbReference type="ARBA" id="ARBA00029594"/>
    </source>
</evidence>
<dbReference type="Pfam" id="PF09335">
    <property type="entry name" value="VTT_dom"/>
    <property type="match status" value="1"/>
</dbReference>
<comment type="subcellular location">
    <subcellularLocation>
        <location evidence="3">Secreted</location>
    </subcellularLocation>
</comment>
<feature type="transmembrane region" description="Helical" evidence="11">
    <location>
        <begin position="669"/>
        <end position="688"/>
    </location>
</feature>
<dbReference type="Pfam" id="PF00614">
    <property type="entry name" value="PLDc"/>
    <property type="match status" value="1"/>
</dbReference>
<evidence type="ECO:0000256" key="7">
    <source>
        <dbReference type="ARBA" id="ARBA00022801"/>
    </source>
</evidence>
<feature type="transmembrane region" description="Helical" evidence="11">
    <location>
        <begin position="555"/>
        <end position="579"/>
    </location>
</feature>
<dbReference type="PROSITE" id="PS50035">
    <property type="entry name" value="PLD"/>
    <property type="match status" value="2"/>
</dbReference>
<evidence type="ECO:0000256" key="10">
    <source>
        <dbReference type="SAM" id="MobiDB-lite"/>
    </source>
</evidence>
<dbReference type="PANTHER" id="PTHR18896">
    <property type="entry name" value="PHOSPHOLIPASE D"/>
    <property type="match status" value="1"/>
</dbReference>
<dbReference type="CDD" id="cd09140">
    <property type="entry name" value="PLDc_vPLD1_2_like_bac_1"/>
    <property type="match status" value="1"/>
</dbReference>
<feature type="region of interest" description="Disordered" evidence="10">
    <location>
        <begin position="1"/>
        <end position="20"/>
    </location>
</feature>
<evidence type="ECO:0000256" key="11">
    <source>
        <dbReference type="SAM" id="Phobius"/>
    </source>
</evidence>
<keyword evidence="5" id="KW-0964">Secreted</keyword>
<dbReference type="AlphaFoldDB" id="A0A9X1Y4A7"/>
<gene>
    <name evidence="13" type="ORF">M0638_00120</name>
</gene>
<comment type="function">
    <text evidence="2">Could be a virulence factor.</text>
</comment>
<dbReference type="EMBL" id="JALPRX010000001">
    <property type="protein sequence ID" value="MCK8782785.1"/>
    <property type="molecule type" value="Genomic_DNA"/>
</dbReference>
<feature type="domain" description="PLD phosphodiesterase" evidence="12">
    <location>
        <begin position="371"/>
        <end position="398"/>
    </location>
</feature>
<keyword evidence="11" id="KW-1133">Transmembrane helix</keyword>